<evidence type="ECO:0000256" key="5">
    <source>
        <dbReference type="ARBA" id="ARBA00023155"/>
    </source>
</evidence>
<keyword evidence="6 10" id="KW-0804">Transcription</keyword>
<feature type="DNA-binding region" description="Homeobox" evidence="8">
    <location>
        <begin position="180"/>
        <end position="240"/>
    </location>
</feature>
<dbReference type="Gene3D" id="1.10.10.60">
    <property type="entry name" value="Homeodomain-like"/>
    <property type="match status" value="1"/>
</dbReference>
<dbReference type="Pfam" id="PF00046">
    <property type="entry name" value="Homeodomain"/>
    <property type="match status" value="1"/>
</dbReference>
<dbReference type="Gene3D" id="1.10.260.40">
    <property type="entry name" value="lambda repressor-like DNA-binding domains"/>
    <property type="match status" value="1"/>
</dbReference>
<comment type="subcellular location">
    <subcellularLocation>
        <location evidence="1 8 9">Nucleus</location>
    </subcellularLocation>
</comment>
<evidence type="ECO:0000256" key="10">
    <source>
        <dbReference type="RuleBase" id="RU361129"/>
    </source>
</evidence>
<evidence type="ECO:0000256" key="1">
    <source>
        <dbReference type="ARBA" id="ARBA00004123"/>
    </source>
</evidence>
<accession>A0ABN8R8F6</accession>
<dbReference type="EMBL" id="CALNXK010000197">
    <property type="protein sequence ID" value="CAH3175106.1"/>
    <property type="molecule type" value="Genomic_DNA"/>
</dbReference>
<feature type="compositionally biased region" description="Polar residues" evidence="11">
    <location>
        <begin position="245"/>
        <end position="262"/>
    </location>
</feature>
<evidence type="ECO:0000256" key="3">
    <source>
        <dbReference type="ARBA" id="ARBA00023015"/>
    </source>
</evidence>
<evidence type="ECO:0000256" key="7">
    <source>
        <dbReference type="ARBA" id="ARBA00023242"/>
    </source>
</evidence>
<gene>
    <name evidence="14" type="ORF">PLOB_00015763</name>
</gene>
<dbReference type="SUPFAM" id="SSF46689">
    <property type="entry name" value="Homeodomain-like"/>
    <property type="match status" value="1"/>
</dbReference>
<keyword evidence="5 8" id="KW-0371">Homeobox</keyword>
<dbReference type="InterPro" id="IPR001356">
    <property type="entry name" value="HD"/>
</dbReference>
<evidence type="ECO:0000256" key="8">
    <source>
        <dbReference type="PROSITE-ProRule" id="PRU00108"/>
    </source>
</evidence>
<dbReference type="PANTHER" id="PTHR14057">
    <property type="entry name" value="TRANSCRIPTION FACTOR ONECUT"/>
    <property type="match status" value="1"/>
</dbReference>
<comment type="similarity">
    <text evidence="2 10">Belongs to the CUT homeobox family.</text>
</comment>
<feature type="domain" description="CUT" evidence="13">
    <location>
        <begin position="78"/>
        <end position="164"/>
    </location>
</feature>
<dbReference type="PANTHER" id="PTHR14057:SF47">
    <property type="entry name" value="HOMEOBOX PROTEIN ONECUT"/>
    <property type="match status" value="1"/>
</dbReference>
<evidence type="ECO:0000256" key="2">
    <source>
        <dbReference type="ARBA" id="ARBA00008190"/>
    </source>
</evidence>
<comment type="caution">
    <text evidence="14">The sequence shown here is derived from an EMBL/GenBank/DDBJ whole genome shotgun (WGS) entry which is preliminary data.</text>
</comment>
<dbReference type="SMART" id="SM01109">
    <property type="entry name" value="CUT"/>
    <property type="match status" value="1"/>
</dbReference>
<dbReference type="PROSITE" id="PS50071">
    <property type="entry name" value="HOMEOBOX_2"/>
    <property type="match status" value="1"/>
</dbReference>
<reference evidence="14 15" key="1">
    <citation type="submission" date="2022-05" db="EMBL/GenBank/DDBJ databases">
        <authorList>
            <consortium name="Genoscope - CEA"/>
            <person name="William W."/>
        </authorList>
    </citation>
    <scope>NUCLEOTIDE SEQUENCE [LARGE SCALE GENOMIC DNA]</scope>
</reference>
<dbReference type="SMART" id="SM00389">
    <property type="entry name" value="HOX"/>
    <property type="match status" value="1"/>
</dbReference>
<feature type="region of interest" description="Disordered" evidence="11">
    <location>
        <begin position="228"/>
        <end position="262"/>
    </location>
</feature>
<feature type="domain" description="Homeobox" evidence="12">
    <location>
        <begin position="178"/>
        <end position="239"/>
    </location>
</feature>
<dbReference type="InterPro" id="IPR010982">
    <property type="entry name" value="Lambda_DNA-bd_dom_sf"/>
</dbReference>
<evidence type="ECO:0000256" key="6">
    <source>
        <dbReference type="ARBA" id="ARBA00023163"/>
    </source>
</evidence>
<protein>
    <recommendedName>
        <fullName evidence="10">One cut domain family member</fullName>
    </recommendedName>
</protein>
<evidence type="ECO:0000259" key="12">
    <source>
        <dbReference type="PROSITE" id="PS50071"/>
    </source>
</evidence>
<organism evidence="14 15">
    <name type="scientific">Porites lobata</name>
    <dbReference type="NCBI Taxonomy" id="104759"/>
    <lineage>
        <taxon>Eukaryota</taxon>
        <taxon>Metazoa</taxon>
        <taxon>Cnidaria</taxon>
        <taxon>Anthozoa</taxon>
        <taxon>Hexacorallia</taxon>
        <taxon>Scleractinia</taxon>
        <taxon>Fungiina</taxon>
        <taxon>Poritidae</taxon>
        <taxon>Porites</taxon>
    </lineage>
</organism>
<dbReference type="SUPFAM" id="SSF47413">
    <property type="entry name" value="lambda repressor-like DNA-binding domains"/>
    <property type="match status" value="1"/>
</dbReference>
<dbReference type="PROSITE" id="PS51042">
    <property type="entry name" value="CUT"/>
    <property type="match status" value="1"/>
</dbReference>
<dbReference type="Pfam" id="PF02376">
    <property type="entry name" value="CUT"/>
    <property type="match status" value="1"/>
</dbReference>
<sequence length="262" mass="29413">MEDKEYVEVSVKIAEKELPDLKKFVEERCGEIKVMENAVNGTNGKSTCNEATEATEATNAQTQVVEITDEADQEAGAAKKNTEDVILLPREIASKVSRWLLTKGVSQTFFAKRVVNRSQGSFSDYITKAPNELPKTHGRAIWVTLNAFLNDPKQQAALIDEYKKVSKSRRKEIDESDKPPKKAVKRYSDLELSTLDSVFKSSNGLPERSVLERTAKLLKLEERQVSVWFNNHRRKQKQGTYKPGQYTQNQGGSSDDSGATPQ</sequence>
<proteinExistence type="inferred from homology"/>
<dbReference type="Proteomes" id="UP001159405">
    <property type="component" value="Unassembled WGS sequence"/>
</dbReference>
<keyword evidence="15" id="KW-1185">Reference proteome</keyword>
<keyword evidence="4 8" id="KW-0238">DNA-binding</keyword>
<name>A0ABN8R8F6_9CNID</name>
<keyword evidence="3 10" id="KW-0805">Transcription regulation</keyword>
<dbReference type="InterPro" id="IPR009057">
    <property type="entry name" value="Homeodomain-like_sf"/>
</dbReference>
<dbReference type="CDD" id="cd00086">
    <property type="entry name" value="homeodomain"/>
    <property type="match status" value="1"/>
</dbReference>
<evidence type="ECO:0000259" key="13">
    <source>
        <dbReference type="PROSITE" id="PS51042"/>
    </source>
</evidence>
<evidence type="ECO:0000256" key="4">
    <source>
        <dbReference type="ARBA" id="ARBA00023125"/>
    </source>
</evidence>
<dbReference type="InterPro" id="IPR051649">
    <property type="entry name" value="CUT_Homeobox"/>
</dbReference>
<evidence type="ECO:0000256" key="11">
    <source>
        <dbReference type="SAM" id="MobiDB-lite"/>
    </source>
</evidence>
<evidence type="ECO:0000313" key="15">
    <source>
        <dbReference type="Proteomes" id="UP001159405"/>
    </source>
</evidence>
<dbReference type="InterPro" id="IPR003350">
    <property type="entry name" value="CUT_dom"/>
</dbReference>
<evidence type="ECO:0000256" key="9">
    <source>
        <dbReference type="RuleBase" id="RU000682"/>
    </source>
</evidence>
<evidence type="ECO:0000313" key="14">
    <source>
        <dbReference type="EMBL" id="CAH3175106.1"/>
    </source>
</evidence>
<keyword evidence="7 8" id="KW-0539">Nucleus</keyword>